<name>A0A0F9CFD4_9ZZZZ</name>
<dbReference type="AlphaFoldDB" id="A0A0F9CFD4"/>
<gene>
    <name evidence="1" type="ORF">LCGC14_2331940</name>
</gene>
<organism evidence="1">
    <name type="scientific">marine sediment metagenome</name>
    <dbReference type="NCBI Taxonomy" id="412755"/>
    <lineage>
        <taxon>unclassified sequences</taxon>
        <taxon>metagenomes</taxon>
        <taxon>ecological metagenomes</taxon>
    </lineage>
</organism>
<proteinExistence type="predicted"/>
<dbReference type="EMBL" id="LAZR01033540">
    <property type="protein sequence ID" value="KKL47799.1"/>
    <property type="molecule type" value="Genomic_DNA"/>
</dbReference>
<comment type="caution">
    <text evidence="1">The sequence shown here is derived from an EMBL/GenBank/DDBJ whole genome shotgun (WGS) entry which is preliminary data.</text>
</comment>
<protein>
    <submittedName>
        <fullName evidence="1">Uncharacterized protein</fullName>
    </submittedName>
</protein>
<evidence type="ECO:0000313" key="1">
    <source>
        <dbReference type="EMBL" id="KKL47799.1"/>
    </source>
</evidence>
<sequence>MRRGIGAESVRVEEIFTADENDVLRDTDLSQAPGPGVIGIWAASDQADHLCSVRIGGSALLTNQLVPFRGTSAPIQEEQQAPIASKQVNRGDTIKVDIDIVTPGDTRIMAMWLGKRF</sequence>
<accession>A0A0F9CFD4</accession>
<reference evidence="1" key="1">
    <citation type="journal article" date="2015" name="Nature">
        <title>Complex archaea that bridge the gap between prokaryotes and eukaryotes.</title>
        <authorList>
            <person name="Spang A."/>
            <person name="Saw J.H."/>
            <person name="Jorgensen S.L."/>
            <person name="Zaremba-Niedzwiedzka K."/>
            <person name="Martijn J."/>
            <person name="Lind A.E."/>
            <person name="van Eijk R."/>
            <person name="Schleper C."/>
            <person name="Guy L."/>
            <person name="Ettema T.J."/>
        </authorList>
    </citation>
    <scope>NUCLEOTIDE SEQUENCE</scope>
</reference>